<dbReference type="InterPro" id="IPR010906">
    <property type="entry name" value="Phage_lambda_Nu1_terminase-ssu"/>
</dbReference>
<dbReference type="EMBL" id="JDVG02000055">
    <property type="protein sequence ID" value="KFB74349.1"/>
    <property type="molecule type" value="Genomic_DNA"/>
</dbReference>
<evidence type="ECO:0000256" key="1">
    <source>
        <dbReference type="SAM" id="MobiDB-lite"/>
    </source>
</evidence>
<dbReference type="Pfam" id="PF07471">
    <property type="entry name" value="Phage_Nu1"/>
    <property type="match status" value="1"/>
</dbReference>
<proteinExistence type="predicted"/>
<gene>
    <name evidence="2" type="ORF">AW09_000356</name>
</gene>
<evidence type="ECO:0000313" key="2">
    <source>
        <dbReference type="EMBL" id="KFB74349.1"/>
    </source>
</evidence>
<dbReference type="AlphaFoldDB" id="A0A080MB24"/>
<name>A0A080MB24_9PROT</name>
<feature type="compositionally biased region" description="Acidic residues" evidence="1">
    <location>
        <begin position="105"/>
        <end position="115"/>
    </location>
</feature>
<protein>
    <submittedName>
        <fullName evidence="2">Phage DNA packaging protein Nu1</fullName>
    </submittedName>
</protein>
<feature type="region of interest" description="Disordered" evidence="1">
    <location>
        <begin position="90"/>
        <end position="115"/>
    </location>
</feature>
<dbReference type="Proteomes" id="UP000020077">
    <property type="component" value="Unassembled WGS sequence"/>
</dbReference>
<organism evidence="2 3">
    <name type="scientific">Candidatus Accumulibacter phosphatis</name>
    <dbReference type="NCBI Taxonomy" id="327160"/>
    <lineage>
        <taxon>Bacteria</taxon>
        <taxon>Pseudomonadati</taxon>
        <taxon>Pseudomonadota</taxon>
        <taxon>Betaproteobacteria</taxon>
        <taxon>Candidatus Accumulibacter</taxon>
    </lineage>
</organism>
<sequence length="115" mass="12056">MDLATERALLARAQRERIDLANAVTRRELAPVILIEQVLARAGSKVAGILDGIPGMIKRRVDTLSGSDLALIAAEIARARNVAAAVSLDDLEDEPAGGDRAAADETADDSQPDLG</sequence>
<accession>A0A080MB24</accession>
<reference evidence="2 3" key="1">
    <citation type="submission" date="2014-02" db="EMBL/GenBank/DDBJ databases">
        <title>Expanding our view of genomic diversity in Candidatus Accumulibacter clades.</title>
        <authorList>
            <person name="Skennerton C.T."/>
            <person name="Barr J.J."/>
            <person name="Slater F.R."/>
            <person name="Bond P.L."/>
            <person name="Tyson G.W."/>
        </authorList>
    </citation>
    <scope>NUCLEOTIDE SEQUENCE [LARGE SCALE GENOMIC DNA]</scope>
    <source>
        <strain evidence="3">BA-91</strain>
    </source>
</reference>
<comment type="caution">
    <text evidence="2">The sequence shown here is derived from an EMBL/GenBank/DDBJ whole genome shotgun (WGS) entry which is preliminary data.</text>
</comment>
<evidence type="ECO:0000313" key="3">
    <source>
        <dbReference type="Proteomes" id="UP000020077"/>
    </source>
</evidence>